<evidence type="ECO:0000313" key="2">
    <source>
        <dbReference type="Proteomes" id="UP001321473"/>
    </source>
</evidence>
<reference evidence="1 2" key="1">
    <citation type="journal article" date="2023" name="Arcadia Sci">
        <title>De novo assembly of a long-read Amblyomma americanum tick genome.</title>
        <authorList>
            <person name="Chou S."/>
            <person name="Poskanzer K.E."/>
            <person name="Rollins M."/>
            <person name="Thuy-Boun P.S."/>
        </authorList>
    </citation>
    <scope>NUCLEOTIDE SEQUENCE [LARGE SCALE GENOMIC DNA]</scope>
    <source>
        <strain evidence="1">F_SG_1</strain>
        <tissue evidence="1">Salivary glands</tissue>
    </source>
</reference>
<sequence>MAGAAATAKCARVGSTCCFWPHCLPSPRADLVQNFCHGLACDFVQLHVTLDSGNCPAIQDVYAGEEGWNGTTFSACIKTLSSQRPVGSGYNLCETSAIFFKVRALRRHLIFYYVYNQAGAAATTKCAQVGSTCCFWPHCLLSPRADLVQNFCHGLACDFVQLHVTLDSGNCPAIQDVYAGEGGWNGTTFSACIKTLSSQVILNSWEQAHYVTYAEYAGPACFL</sequence>
<gene>
    <name evidence="1" type="ORF">V5799_007246</name>
</gene>
<dbReference type="EMBL" id="JARKHS020026831">
    <property type="protein sequence ID" value="KAK8765973.1"/>
    <property type="molecule type" value="Genomic_DNA"/>
</dbReference>
<dbReference type="AlphaFoldDB" id="A0AAQ4DU33"/>
<dbReference type="Proteomes" id="UP001321473">
    <property type="component" value="Unassembled WGS sequence"/>
</dbReference>
<protein>
    <submittedName>
        <fullName evidence="1">Uncharacterized protein</fullName>
    </submittedName>
</protein>
<proteinExistence type="predicted"/>
<name>A0AAQ4DU33_AMBAM</name>
<organism evidence="1 2">
    <name type="scientific">Amblyomma americanum</name>
    <name type="common">Lone star tick</name>
    <dbReference type="NCBI Taxonomy" id="6943"/>
    <lineage>
        <taxon>Eukaryota</taxon>
        <taxon>Metazoa</taxon>
        <taxon>Ecdysozoa</taxon>
        <taxon>Arthropoda</taxon>
        <taxon>Chelicerata</taxon>
        <taxon>Arachnida</taxon>
        <taxon>Acari</taxon>
        <taxon>Parasitiformes</taxon>
        <taxon>Ixodida</taxon>
        <taxon>Ixodoidea</taxon>
        <taxon>Ixodidae</taxon>
        <taxon>Amblyomminae</taxon>
        <taxon>Amblyomma</taxon>
    </lineage>
</organism>
<keyword evidence="2" id="KW-1185">Reference proteome</keyword>
<accession>A0AAQ4DU33</accession>
<evidence type="ECO:0000313" key="1">
    <source>
        <dbReference type="EMBL" id="KAK8765973.1"/>
    </source>
</evidence>
<comment type="caution">
    <text evidence="1">The sequence shown here is derived from an EMBL/GenBank/DDBJ whole genome shotgun (WGS) entry which is preliminary data.</text>
</comment>